<protein>
    <recommendedName>
        <fullName evidence="4">3-deoxy-manno-octulosonate cytidylyltransferase</fullName>
    </recommendedName>
</protein>
<organism evidence="3">
    <name type="scientific">marine sediment metagenome</name>
    <dbReference type="NCBI Taxonomy" id="412755"/>
    <lineage>
        <taxon>unclassified sequences</taxon>
        <taxon>metagenomes</taxon>
        <taxon>ecological metagenomes</taxon>
    </lineage>
</organism>
<proteinExistence type="predicted"/>
<dbReference type="CDD" id="cd02517">
    <property type="entry name" value="CMP-KDO-Synthetase"/>
    <property type="match status" value="1"/>
</dbReference>
<dbReference type="GO" id="GO:0005829">
    <property type="term" value="C:cytosol"/>
    <property type="evidence" value="ECO:0007669"/>
    <property type="project" value="TreeGrafter"/>
</dbReference>
<dbReference type="NCBIfam" id="TIGR00466">
    <property type="entry name" value="kdsB"/>
    <property type="match status" value="1"/>
</dbReference>
<dbReference type="EMBL" id="LAZR01000196">
    <property type="protein sequence ID" value="KKN82696.1"/>
    <property type="molecule type" value="Genomic_DNA"/>
</dbReference>
<gene>
    <name evidence="3" type="ORF">LCGC14_0306540</name>
</gene>
<dbReference type="InterPro" id="IPR004528">
    <property type="entry name" value="KdsB"/>
</dbReference>
<dbReference type="PANTHER" id="PTHR42866:SF2">
    <property type="entry name" value="3-DEOXY-MANNO-OCTULOSONATE CYTIDYLYLTRANSFERASE, MITOCHONDRIAL"/>
    <property type="match status" value="1"/>
</dbReference>
<dbReference type="NCBIfam" id="NF003952">
    <property type="entry name" value="PRK05450.1-5"/>
    <property type="match status" value="1"/>
</dbReference>
<dbReference type="Pfam" id="PF02348">
    <property type="entry name" value="CTP_transf_3"/>
    <property type="match status" value="1"/>
</dbReference>
<name>A0A0F9WAD1_9ZZZZ</name>
<accession>A0A0F9WAD1</accession>
<dbReference type="NCBIfam" id="NF009905">
    <property type="entry name" value="PRK13368.1"/>
    <property type="match status" value="1"/>
</dbReference>
<keyword evidence="2" id="KW-0548">Nucleotidyltransferase</keyword>
<keyword evidence="1" id="KW-0808">Transferase</keyword>
<dbReference type="SUPFAM" id="SSF53448">
    <property type="entry name" value="Nucleotide-diphospho-sugar transferases"/>
    <property type="match status" value="1"/>
</dbReference>
<evidence type="ECO:0000313" key="3">
    <source>
        <dbReference type="EMBL" id="KKN82696.1"/>
    </source>
</evidence>
<dbReference type="InterPro" id="IPR003329">
    <property type="entry name" value="Cytidylyl_trans"/>
</dbReference>
<dbReference type="AlphaFoldDB" id="A0A0F9WAD1"/>
<dbReference type="InterPro" id="IPR029044">
    <property type="entry name" value="Nucleotide-diphossugar_trans"/>
</dbReference>
<reference evidence="3" key="1">
    <citation type="journal article" date="2015" name="Nature">
        <title>Complex archaea that bridge the gap between prokaryotes and eukaryotes.</title>
        <authorList>
            <person name="Spang A."/>
            <person name="Saw J.H."/>
            <person name="Jorgensen S.L."/>
            <person name="Zaremba-Niedzwiedzka K."/>
            <person name="Martijn J."/>
            <person name="Lind A.E."/>
            <person name="van Eijk R."/>
            <person name="Schleper C."/>
            <person name="Guy L."/>
            <person name="Ettema T.J."/>
        </authorList>
    </citation>
    <scope>NUCLEOTIDE SEQUENCE</scope>
</reference>
<comment type="caution">
    <text evidence="3">The sequence shown here is derived from an EMBL/GenBank/DDBJ whole genome shotgun (WGS) entry which is preliminary data.</text>
</comment>
<sequence length="248" mass="27865">MATDRREKNMKYAVVIPARYQSSRFPGKPLADICGKPMIQHVWERCCAAVDASEVYVATDSQEIAECVNIFGGQVVMTSSECMTGTDRLAEANLELDCDFLVNVQGDEPVIDPNNIIKVIERFKKTGNITNAYCEITSEEEFRSLTVPKVVTSINGNLLYMSRSPIPLTKDGNYIRANKQVCVYAFGREHLNFFASHTKKTALEEIEDIEIIRFLESGYQIDMVRVDSGSLAVDVPDDLERVINYLQS</sequence>
<evidence type="ECO:0008006" key="4">
    <source>
        <dbReference type="Google" id="ProtNLM"/>
    </source>
</evidence>
<evidence type="ECO:0000256" key="1">
    <source>
        <dbReference type="ARBA" id="ARBA00022679"/>
    </source>
</evidence>
<evidence type="ECO:0000256" key="2">
    <source>
        <dbReference type="ARBA" id="ARBA00022695"/>
    </source>
</evidence>
<dbReference type="PANTHER" id="PTHR42866">
    <property type="entry name" value="3-DEOXY-MANNO-OCTULOSONATE CYTIDYLYLTRANSFERASE"/>
    <property type="match status" value="1"/>
</dbReference>
<dbReference type="Gene3D" id="3.90.550.10">
    <property type="entry name" value="Spore Coat Polysaccharide Biosynthesis Protein SpsA, Chain A"/>
    <property type="match status" value="1"/>
</dbReference>
<dbReference type="GO" id="GO:0008690">
    <property type="term" value="F:3-deoxy-manno-octulosonate cytidylyltransferase activity"/>
    <property type="evidence" value="ECO:0007669"/>
    <property type="project" value="InterPro"/>
</dbReference>